<reference evidence="2" key="2">
    <citation type="submission" date="2018-07" db="EMBL/GenBank/DDBJ databases">
        <authorList>
            <consortium name="NCBI Pathogen Detection Project"/>
        </authorList>
    </citation>
    <scope>NUCLEOTIDE SEQUENCE</scope>
    <source>
        <strain evidence="2">11-4340</strain>
    </source>
</reference>
<dbReference type="Pfam" id="PF00535">
    <property type="entry name" value="Glycos_transf_2"/>
    <property type="match status" value="1"/>
</dbReference>
<dbReference type="SUPFAM" id="SSF53448">
    <property type="entry name" value="Nucleotide-diphospho-sugar transferases"/>
    <property type="match status" value="1"/>
</dbReference>
<dbReference type="Gene3D" id="3.90.550.10">
    <property type="entry name" value="Spore Coat Polysaccharide Biosynthesis Protein SpsA, Chain A"/>
    <property type="match status" value="1"/>
</dbReference>
<proteinExistence type="predicted"/>
<organism evidence="2">
    <name type="scientific">Salmonella newport</name>
    <dbReference type="NCBI Taxonomy" id="108619"/>
    <lineage>
        <taxon>Bacteria</taxon>
        <taxon>Pseudomonadati</taxon>
        <taxon>Pseudomonadota</taxon>
        <taxon>Gammaproteobacteria</taxon>
        <taxon>Enterobacterales</taxon>
        <taxon>Enterobacteriaceae</taxon>
        <taxon>Salmonella</taxon>
    </lineage>
</organism>
<keyword evidence="2" id="KW-0808">Transferase</keyword>
<dbReference type="CDD" id="cd00761">
    <property type="entry name" value="Glyco_tranf_GTA_type"/>
    <property type="match status" value="1"/>
</dbReference>
<feature type="domain" description="Glycosyltransferase 2-like" evidence="1">
    <location>
        <begin position="8"/>
        <end position="136"/>
    </location>
</feature>
<accession>A0A738JR87</accession>
<dbReference type="PANTHER" id="PTHR22916:SF3">
    <property type="entry name" value="UDP-GLCNAC:BETAGAL BETA-1,3-N-ACETYLGLUCOSAMINYLTRANSFERASE-LIKE PROTEIN 1"/>
    <property type="match status" value="1"/>
</dbReference>
<feature type="non-terminal residue" evidence="2">
    <location>
        <position position="188"/>
    </location>
</feature>
<reference evidence="2" key="1">
    <citation type="journal article" date="2018" name="Genome Biol.">
        <title>SKESA: strategic k-mer extension for scrupulous assemblies.</title>
        <authorList>
            <person name="Souvorov A."/>
            <person name="Agarwala R."/>
            <person name="Lipman D.J."/>
        </authorList>
    </citation>
    <scope>NUCLEOTIDE SEQUENCE</scope>
    <source>
        <strain evidence="2">11-4340</strain>
    </source>
</reference>
<dbReference type="InterPro" id="IPR029044">
    <property type="entry name" value="Nucleotide-diphossugar_trans"/>
</dbReference>
<dbReference type="InterPro" id="IPR001173">
    <property type="entry name" value="Glyco_trans_2-like"/>
</dbReference>
<evidence type="ECO:0000259" key="1">
    <source>
        <dbReference type="Pfam" id="PF00535"/>
    </source>
</evidence>
<protein>
    <submittedName>
        <fullName evidence="2">Glycosyltransferase family 2 protein</fullName>
    </submittedName>
</protein>
<comment type="caution">
    <text evidence="2">The sequence shown here is derived from an EMBL/GenBank/DDBJ whole genome shotgun (WGS) entry which is preliminary data.</text>
</comment>
<dbReference type="GO" id="GO:0016758">
    <property type="term" value="F:hexosyltransferase activity"/>
    <property type="evidence" value="ECO:0007669"/>
    <property type="project" value="UniProtKB-ARBA"/>
</dbReference>
<dbReference type="EMBL" id="DAATOP010000156">
    <property type="protein sequence ID" value="HAE8960398.1"/>
    <property type="molecule type" value="Genomic_DNA"/>
</dbReference>
<sequence>MSKKPLLTIAIPTYNRSSCLARLLDSIIQQENYCHDELEVIVCDNASTDETARIAKSGLDKIRNSTYHLNEENLGMDGNFKKCFELSNGKYLWMIGDDDLIVKNGISKVFSILKSRPALDMVYVNSAAKTELNYNTDVRTSFYTNDVDFISDVKVMFTFISGMICKKTDAIVKAVGIFSPQTTGKYLM</sequence>
<dbReference type="PANTHER" id="PTHR22916">
    <property type="entry name" value="GLYCOSYLTRANSFERASE"/>
    <property type="match status" value="1"/>
</dbReference>
<name>A0A738JR87_SALNE</name>
<dbReference type="AlphaFoldDB" id="A0A738JR87"/>
<gene>
    <name evidence="2" type="ORF">G4Y20_004692</name>
</gene>
<evidence type="ECO:0000313" key="2">
    <source>
        <dbReference type="EMBL" id="HAE8960398.1"/>
    </source>
</evidence>